<dbReference type="PANTHER" id="PTHR44229">
    <property type="entry name" value="15-HYDROXYPROSTAGLANDIN DEHYDROGENASE [NAD(+)]"/>
    <property type="match status" value="1"/>
</dbReference>
<sequence length="247" mass="26869">MSRDLSNKTAVITGGAQGIGLAIATSFLKKGAKIVILLDLEEKTGVEAANTLNSEYGENKAVFIKCDVTADLEAVSKLIFDTYKTVDILVNNAGVVCEHDPRKCIAVNTTAVIEWTLKFWEHMRKDKGGIGGTILNTASIYSYRIDPFCPIYKASKFAVLGFTKSLGLDYHYDKTGIRIVAICPGFTMTKIVTAKGKDEQLQRDFEAFVRTNIWQNADVVGLAAVQVFESADSGTAWAVEGGVLEKV</sequence>
<dbReference type="OrthoDB" id="37659at2759"/>
<protein>
    <submittedName>
        <fullName evidence="5">15-hydroxyprostaglandin dehydrogenase [NAD(+)]-like</fullName>
    </submittedName>
</protein>
<keyword evidence="2" id="KW-0560">Oxidoreductase</keyword>
<evidence type="ECO:0000256" key="1">
    <source>
        <dbReference type="ARBA" id="ARBA00006484"/>
    </source>
</evidence>
<evidence type="ECO:0000256" key="3">
    <source>
        <dbReference type="RuleBase" id="RU000363"/>
    </source>
</evidence>
<keyword evidence="4" id="KW-1185">Reference proteome</keyword>
<reference evidence="5" key="1">
    <citation type="submission" date="2025-08" db="UniProtKB">
        <authorList>
            <consortium name="RefSeq"/>
        </authorList>
    </citation>
    <scope>IDENTIFICATION</scope>
    <source>
        <tissue evidence="5">Whole larvae</tissue>
    </source>
</reference>
<name>A0A6J1WH30_GALME</name>
<dbReference type="KEGG" id="gmw:113513220"/>
<dbReference type="PRINTS" id="PR00080">
    <property type="entry name" value="SDRFAMILY"/>
</dbReference>
<dbReference type="Pfam" id="PF00106">
    <property type="entry name" value="adh_short"/>
    <property type="match status" value="1"/>
</dbReference>
<dbReference type="GeneID" id="113513220"/>
<dbReference type="SUPFAM" id="SSF51735">
    <property type="entry name" value="NAD(P)-binding Rossmann-fold domains"/>
    <property type="match status" value="1"/>
</dbReference>
<dbReference type="PRINTS" id="PR00081">
    <property type="entry name" value="GDHRDH"/>
</dbReference>
<dbReference type="PANTHER" id="PTHR44229:SF8">
    <property type="entry name" value="ALCOHOL DEHYDROGENASE-RELATED"/>
    <property type="match status" value="1"/>
</dbReference>
<dbReference type="GO" id="GO:0005737">
    <property type="term" value="C:cytoplasm"/>
    <property type="evidence" value="ECO:0007669"/>
    <property type="project" value="TreeGrafter"/>
</dbReference>
<dbReference type="Proteomes" id="UP001652740">
    <property type="component" value="Unplaced"/>
</dbReference>
<accession>A0A6J1WH30</accession>
<dbReference type="Gene3D" id="3.40.50.720">
    <property type="entry name" value="NAD(P)-binding Rossmann-like Domain"/>
    <property type="match status" value="1"/>
</dbReference>
<evidence type="ECO:0000313" key="4">
    <source>
        <dbReference type="Proteomes" id="UP001652740"/>
    </source>
</evidence>
<organism evidence="4 5">
    <name type="scientific">Galleria mellonella</name>
    <name type="common">Greater wax moth</name>
    <dbReference type="NCBI Taxonomy" id="7137"/>
    <lineage>
        <taxon>Eukaryota</taxon>
        <taxon>Metazoa</taxon>
        <taxon>Ecdysozoa</taxon>
        <taxon>Arthropoda</taxon>
        <taxon>Hexapoda</taxon>
        <taxon>Insecta</taxon>
        <taxon>Pterygota</taxon>
        <taxon>Neoptera</taxon>
        <taxon>Endopterygota</taxon>
        <taxon>Lepidoptera</taxon>
        <taxon>Glossata</taxon>
        <taxon>Ditrysia</taxon>
        <taxon>Pyraloidea</taxon>
        <taxon>Pyralidae</taxon>
        <taxon>Galleriinae</taxon>
        <taxon>Galleria</taxon>
    </lineage>
</organism>
<dbReference type="RefSeq" id="XP_026753012.1">
    <property type="nucleotide sequence ID" value="XM_026897211.3"/>
</dbReference>
<dbReference type="InParanoid" id="A0A6J1WH30"/>
<dbReference type="InterPro" id="IPR036291">
    <property type="entry name" value="NAD(P)-bd_dom_sf"/>
</dbReference>
<gene>
    <name evidence="5" type="primary">LOC113513220</name>
</gene>
<evidence type="ECO:0000313" key="5">
    <source>
        <dbReference type="RefSeq" id="XP_026753012.1"/>
    </source>
</evidence>
<proteinExistence type="inferred from homology"/>
<comment type="similarity">
    <text evidence="1 3">Belongs to the short-chain dehydrogenases/reductases (SDR) family.</text>
</comment>
<dbReference type="AlphaFoldDB" id="A0A6J1WH30"/>
<evidence type="ECO:0000256" key="2">
    <source>
        <dbReference type="ARBA" id="ARBA00023002"/>
    </source>
</evidence>
<dbReference type="InterPro" id="IPR002347">
    <property type="entry name" value="SDR_fam"/>
</dbReference>
<dbReference type="GO" id="GO:0016616">
    <property type="term" value="F:oxidoreductase activity, acting on the CH-OH group of donors, NAD or NADP as acceptor"/>
    <property type="evidence" value="ECO:0007669"/>
    <property type="project" value="TreeGrafter"/>
</dbReference>